<keyword evidence="7" id="KW-0695">RNA-directed DNA polymerase</keyword>
<keyword evidence="8" id="KW-0548">Nucleotidyltransferase</keyword>
<dbReference type="PANTHER" id="PTHR42648">
    <property type="entry name" value="TRANSPOSASE, PUTATIVE-RELATED"/>
    <property type="match status" value="1"/>
</dbReference>
<dbReference type="GO" id="GO:0046872">
    <property type="term" value="F:metal ion binding"/>
    <property type="evidence" value="ECO:0007669"/>
    <property type="project" value="UniProtKB-KW"/>
</dbReference>
<proteinExistence type="predicted"/>
<comment type="caution">
    <text evidence="11">The sequence shown here is derived from an EMBL/GenBank/DDBJ whole genome shotgun (WGS) entry which is preliminary data.</text>
</comment>
<dbReference type="Proteomes" id="UP000434957">
    <property type="component" value="Unassembled WGS sequence"/>
</dbReference>
<evidence type="ECO:0000256" key="3">
    <source>
        <dbReference type="ARBA" id="ARBA00022759"/>
    </source>
</evidence>
<dbReference type="InterPro" id="IPR001584">
    <property type="entry name" value="Integrase_cat-core"/>
</dbReference>
<dbReference type="EMBL" id="QXFV01000148">
    <property type="protein sequence ID" value="KAE9048347.1"/>
    <property type="molecule type" value="Genomic_DNA"/>
</dbReference>
<evidence type="ECO:0000313" key="13">
    <source>
        <dbReference type="Proteomes" id="UP000429607"/>
    </source>
</evidence>
<dbReference type="GO" id="GO:0003964">
    <property type="term" value="F:RNA-directed DNA polymerase activity"/>
    <property type="evidence" value="ECO:0007669"/>
    <property type="project" value="UniProtKB-KW"/>
</dbReference>
<dbReference type="SUPFAM" id="SSF53098">
    <property type="entry name" value="Ribonuclease H-like"/>
    <property type="match status" value="1"/>
</dbReference>
<evidence type="ECO:0000313" key="12">
    <source>
        <dbReference type="EMBL" id="KAE9306697.1"/>
    </source>
</evidence>
<dbReference type="GO" id="GO:0004519">
    <property type="term" value="F:endonuclease activity"/>
    <property type="evidence" value="ECO:0007669"/>
    <property type="project" value="UniProtKB-KW"/>
</dbReference>
<keyword evidence="14" id="KW-1185">Reference proteome</keyword>
<sequence>MSDVCYVGDLTPGGNLYFQLIQDEASRFKWSFLLKSKGQASPNIIDLILKLEKEDDIKVFSSDQGKEFVNTALKRFLAEHGIELLTTNGYSPEENCLVEKMNGNLQNKVRAIQEAAGLPPCLWGEVLGYVVEVDNMSATKALNGMTPFEKLYDQKPEVSDLHVCGCVVFHHIPKQKQKSKLKMRADPGLFLGYAKTSLGYRILDLCTGKLIERRDVVFHEDITADPKYVKPLIDKTYFGKNVELPSSIDFVRIPVSRVLLPEDMQFDQEEGAEPMDVDEEFYDALGEEDAIAEWVDRGKLVLEYVPSAKNVADIFTKALGPCVFERLRDELNLEDVQEAVLKC</sequence>
<dbReference type="InterPro" id="IPR039537">
    <property type="entry name" value="Retrotran_Ty1/copia-like"/>
</dbReference>
<feature type="domain" description="Integrase catalytic" evidence="10">
    <location>
        <begin position="1"/>
        <end position="155"/>
    </location>
</feature>
<dbReference type="Proteomes" id="UP000429607">
    <property type="component" value="Unassembled WGS sequence"/>
</dbReference>
<keyword evidence="3" id="KW-0255">Endonuclease</keyword>
<keyword evidence="1" id="KW-0540">Nuclease</keyword>
<dbReference type="InterPro" id="IPR012337">
    <property type="entry name" value="RNaseH-like_sf"/>
</dbReference>
<evidence type="ECO:0000256" key="1">
    <source>
        <dbReference type="ARBA" id="ARBA00022722"/>
    </source>
</evidence>
<organism evidence="11 13">
    <name type="scientific">Phytophthora rubi</name>
    <dbReference type="NCBI Taxonomy" id="129364"/>
    <lineage>
        <taxon>Eukaryota</taxon>
        <taxon>Sar</taxon>
        <taxon>Stramenopiles</taxon>
        <taxon>Oomycota</taxon>
        <taxon>Peronosporomycetes</taxon>
        <taxon>Peronosporales</taxon>
        <taxon>Peronosporaceae</taxon>
        <taxon>Phytophthora</taxon>
    </lineage>
</organism>
<keyword evidence="6" id="KW-0229">DNA integration</keyword>
<evidence type="ECO:0000256" key="9">
    <source>
        <dbReference type="ARBA" id="ARBA00023172"/>
    </source>
</evidence>
<protein>
    <recommendedName>
        <fullName evidence="10">Integrase catalytic domain-containing protein</fullName>
    </recommendedName>
</protein>
<gene>
    <name evidence="11" type="ORF">PR001_g3830</name>
    <name evidence="12" type="ORF">PR003_g21174</name>
</gene>
<reference evidence="11 13" key="1">
    <citation type="submission" date="2018-09" db="EMBL/GenBank/DDBJ databases">
        <title>Genomic investigation of the strawberry pathogen Phytophthora fragariae indicates pathogenicity is determined by transcriptional variation in three key races.</title>
        <authorList>
            <person name="Adams T.M."/>
            <person name="Armitage A.D."/>
            <person name="Sobczyk M.K."/>
            <person name="Bates H.J."/>
            <person name="Dunwell J.M."/>
            <person name="Nellist C.F."/>
            <person name="Harrison R.J."/>
        </authorList>
    </citation>
    <scope>NUCLEOTIDE SEQUENCE [LARGE SCALE GENOMIC DNA]</scope>
    <source>
        <strain evidence="11 13">SCRP249</strain>
        <strain evidence="12 14">SCRP333</strain>
    </source>
</reference>
<dbReference type="GO" id="GO:0016787">
    <property type="term" value="F:hydrolase activity"/>
    <property type="evidence" value="ECO:0007669"/>
    <property type="project" value="UniProtKB-KW"/>
</dbReference>
<evidence type="ECO:0000256" key="4">
    <source>
        <dbReference type="ARBA" id="ARBA00022801"/>
    </source>
</evidence>
<accession>A0A6A3P3Q2</accession>
<evidence type="ECO:0000256" key="5">
    <source>
        <dbReference type="ARBA" id="ARBA00022842"/>
    </source>
</evidence>
<dbReference type="GO" id="GO:0003676">
    <property type="term" value="F:nucleic acid binding"/>
    <property type="evidence" value="ECO:0007669"/>
    <property type="project" value="InterPro"/>
</dbReference>
<evidence type="ECO:0000256" key="7">
    <source>
        <dbReference type="ARBA" id="ARBA00022918"/>
    </source>
</evidence>
<dbReference type="InterPro" id="IPR057670">
    <property type="entry name" value="SH3_retrovirus"/>
</dbReference>
<keyword evidence="5" id="KW-0460">Magnesium</keyword>
<dbReference type="GO" id="GO:0015074">
    <property type="term" value="P:DNA integration"/>
    <property type="evidence" value="ECO:0007669"/>
    <property type="project" value="UniProtKB-KW"/>
</dbReference>
<evidence type="ECO:0000259" key="10">
    <source>
        <dbReference type="PROSITE" id="PS50994"/>
    </source>
</evidence>
<keyword evidence="4" id="KW-0378">Hydrolase</keyword>
<dbReference type="InterPro" id="IPR036397">
    <property type="entry name" value="RNaseH_sf"/>
</dbReference>
<dbReference type="GO" id="GO:0003887">
    <property type="term" value="F:DNA-directed DNA polymerase activity"/>
    <property type="evidence" value="ECO:0007669"/>
    <property type="project" value="UniProtKB-KW"/>
</dbReference>
<dbReference type="EMBL" id="QXFT01001960">
    <property type="protein sequence ID" value="KAE9306697.1"/>
    <property type="molecule type" value="Genomic_DNA"/>
</dbReference>
<keyword evidence="8" id="KW-0808">Transferase</keyword>
<evidence type="ECO:0000256" key="6">
    <source>
        <dbReference type="ARBA" id="ARBA00022908"/>
    </source>
</evidence>
<keyword evidence="8" id="KW-0239">DNA-directed DNA polymerase</keyword>
<evidence type="ECO:0000256" key="2">
    <source>
        <dbReference type="ARBA" id="ARBA00022723"/>
    </source>
</evidence>
<dbReference type="Pfam" id="PF25597">
    <property type="entry name" value="SH3_retrovirus"/>
    <property type="match status" value="1"/>
</dbReference>
<evidence type="ECO:0000256" key="8">
    <source>
        <dbReference type="ARBA" id="ARBA00022932"/>
    </source>
</evidence>
<keyword evidence="9" id="KW-0233">DNA recombination</keyword>
<name>A0A6A3P3Q2_9STRA</name>
<dbReference type="GO" id="GO:0006310">
    <property type="term" value="P:DNA recombination"/>
    <property type="evidence" value="ECO:0007669"/>
    <property type="project" value="UniProtKB-KW"/>
</dbReference>
<dbReference type="PANTHER" id="PTHR42648:SF11">
    <property type="entry name" value="TRANSPOSON TY4-P GAG-POL POLYPROTEIN"/>
    <property type="match status" value="1"/>
</dbReference>
<dbReference type="AlphaFoldDB" id="A0A6A3P3Q2"/>
<dbReference type="PROSITE" id="PS50994">
    <property type="entry name" value="INTEGRASE"/>
    <property type="match status" value="1"/>
</dbReference>
<evidence type="ECO:0000313" key="14">
    <source>
        <dbReference type="Proteomes" id="UP000434957"/>
    </source>
</evidence>
<keyword evidence="2" id="KW-0479">Metal-binding</keyword>
<dbReference type="Gene3D" id="3.30.420.10">
    <property type="entry name" value="Ribonuclease H-like superfamily/Ribonuclease H"/>
    <property type="match status" value="1"/>
</dbReference>
<evidence type="ECO:0000313" key="11">
    <source>
        <dbReference type="EMBL" id="KAE9048347.1"/>
    </source>
</evidence>